<name>A0A537LM17_9BACT</name>
<evidence type="ECO:0000256" key="7">
    <source>
        <dbReference type="SAM" id="Phobius"/>
    </source>
</evidence>
<gene>
    <name evidence="8" type="ORF">E6G98_10830</name>
</gene>
<comment type="subcellular location">
    <subcellularLocation>
        <location evidence="1">Cell membrane</location>
        <topology evidence="1">Multi-pass membrane protein</topology>
    </subcellularLocation>
</comment>
<evidence type="ECO:0000256" key="6">
    <source>
        <dbReference type="ARBA" id="ARBA00023136"/>
    </source>
</evidence>
<keyword evidence="3" id="KW-1003">Cell membrane</keyword>
<evidence type="ECO:0000256" key="2">
    <source>
        <dbReference type="ARBA" id="ARBA00011006"/>
    </source>
</evidence>
<dbReference type="PANTHER" id="PTHR33884:SF3">
    <property type="entry name" value="UPF0410 PROTEIN YMGE"/>
    <property type="match status" value="1"/>
</dbReference>
<keyword evidence="5 7" id="KW-1133">Transmembrane helix</keyword>
<dbReference type="GO" id="GO:0005886">
    <property type="term" value="C:plasma membrane"/>
    <property type="evidence" value="ECO:0007669"/>
    <property type="project" value="UniProtKB-SubCell"/>
</dbReference>
<dbReference type="PANTHER" id="PTHR33884">
    <property type="entry name" value="UPF0410 PROTEIN YMGE"/>
    <property type="match status" value="1"/>
</dbReference>
<dbReference type="EMBL" id="VBAI01000170">
    <property type="protein sequence ID" value="TMJ09000.1"/>
    <property type="molecule type" value="Genomic_DNA"/>
</dbReference>
<dbReference type="AlphaFoldDB" id="A0A537LM17"/>
<accession>A0A537LM17</accession>
<sequence length="209" mass="22190">MFHAIREVSNMGLFWVWVIVGIIVGYLAKRVIHEGSRGILGDLVVGVIGALVGGGILNYFVHAGAGFNIGSILVGFVGAAVFLWGFRLLSGRSVQPETVAKLKFGAWALLGGAVIATIIGFAWGGWTTTSAAQNRSDAAVLATRSAICVAQFMSQPNQQARLKALKETSSWERAAVIEKGGWDRMPGEKEANATVSRACADGLEVLMRD</sequence>
<proteinExistence type="inferred from homology"/>
<evidence type="ECO:0000256" key="3">
    <source>
        <dbReference type="ARBA" id="ARBA00022475"/>
    </source>
</evidence>
<comment type="caution">
    <text evidence="8">The sequence shown here is derived from an EMBL/GenBank/DDBJ whole genome shotgun (WGS) entry which is preliminary data.</text>
</comment>
<dbReference type="Proteomes" id="UP000315217">
    <property type="component" value="Unassembled WGS sequence"/>
</dbReference>
<keyword evidence="6 7" id="KW-0472">Membrane</keyword>
<evidence type="ECO:0000313" key="9">
    <source>
        <dbReference type="Proteomes" id="UP000315217"/>
    </source>
</evidence>
<evidence type="ECO:0000313" key="8">
    <source>
        <dbReference type="EMBL" id="TMJ09000.1"/>
    </source>
</evidence>
<reference evidence="8 9" key="1">
    <citation type="journal article" date="2019" name="Nat. Microbiol.">
        <title>Mediterranean grassland soil C-N compound turnover is dependent on rainfall and depth, and is mediated by genomically divergent microorganisms.</title>
        <authorList>
            <person name="Diamond S."/>
            <person name="Andeer P.F."/>
            <person name="Li Z."/>
            <person name="Crits-Christoph A."/>
            <person name="Burstein D."/>
            <person name="Anantharaman K."/>
            <person name="Lane K.R."/>
            <person name="Thomas B.C."/>
            <person name="Pan C."/>
            <person name="Northen T.R."/>
            <person name="Banfield J.F."/>
        </authorList>
    </citation>
    <scope>NUCLEOTIDE SEQUENCE [LARGE SCALE GENOMIC DNA]</scope>
    <source>
        <strain evidence="8">NP_1</strain>
    </source>
</reference>
<dbReference type="InterPro" id="IPR007341">
    <property type="entry name" value="Transgly_assoc"/>
</dbReference>
<organism evidence="8 9">
    <name type="scientific">Candidatus Segetimicrobium genomatis</name>
    <dbReference type="NCBI Taxonomy" id="2569760"/>
    <lineage>
        <taxon>Bacteria</taxon>
        <taxon>Bacillati</taxon>
        <taxon>Candidatus Sysuimicrobiota</taxon>
        <taxon>Candidatus Sysuimicrobiia</taxon>
        <taxon>Candidatus Sysuimicrobiales</taxon>
        <taxon>Candidatus Segetimicrobiaceae</taxon>
        <taxon>Candidatus Segetimicrobium</taxon>
    </lineage>
</organism>
<comment type="similarity">
    <text evidence="2">Belongs to the UPF0410 family.</text>
</comment>
<feature type="transmembrane region" description="Helical" evidence="7">
    <location>
        <begin position="12"/>
        <end position="28"/>
    </location>
</feature>
<feature type="transmembrane region" description="Helical" evidence="7">
    <location>
        <begin position="107"/>
        <end position="126"/>
    </location>
</feature>
<evidence type="ECO:0000256" key="5">
    <source>
        <dbReference type="ARBA" id="ARBA00022989"/>
    </source>
</evidence>
<evidence type="ECO:0000256" key="4">
    <source>
        <dbReference type="ARBA" id="ARBA00022692"/>
    </source>
</evidence>
<feature type="transmembrane region" description="Helical" evidence="7">
    <location>
        <begin position="67"/>
        <end position="86"/>
    </location>
</feature>
<keyword evidence="4 7" id="KW-0812">Transmembrane</keyword>
<protein>
    <submittedName>
        <fullName evidence="8">GlsB/YeaQ/YmgE family stress response membrane protein</fullName>
    </submittedName>
</protein>
<feature type="transmembrane region" description="Helical" evidence="7">
    <location>
        <begin position="40"/>
        <end position="61"/>
    </location>
</feature>
<evidence type="ECO:0000256" key="1">
    <source>
        <dbReference type="ARBA" id="ARBA00004651"/>
    </source>
</evidence>